<reference evidence="1 2" key="1">
    <citation type="submission" date="2014-06" db="EMBL/GenBank/DDBJ databases">
        <authorList>
            <person name="Bishop-Lilly K.A."/>
            <person name="Broomall S.M."/>
            <person name="Chain P.S."/>
            <person name="Chertkov O."/>
            <person name="Coyne S.R."/>
            <person name="Daligault H.E."/>
            <person name="Davenport K.W."/>
            <person name="Erkkila T."/>
            <person name="Frey K.G."/>
            <person name="Gibbons H.S."/>
            <person name="Gu W."/>
            <person name="Jaissle J."/>
            <person name="Johnson S.L."/>
            <person name="Koroleva G.I."/>
            <person name="Ladner J.T."/>
            <person name="Lo C.-C."/>
            <person name="Minogue T.D."/>
            <person name="Munk C."/>
            <person name="Palacios G.F."/>
            <person name="Redden C.L."/>
            <person name="Rosenzweig C.N."/>
            <person name="Scholz M.B."/>
            <person name="Teshima H."/>
            <person name="Xu Y."/>
        </authorList>
    </citation>
    <scope>NUCLEOTIDE SEQUENCE [LARGE SCALE GENOMIC DNA]</scope>
    <source>
        <strain evidence="1 2">DWS 37UF10B-2</strain>
    </source>
</reference>
<name>A0AA88Z6L1_BURCE</name>
<comment type="caution">
    <text evidence="1">The sequence shown here is derived from an EMBL/GenBank/DDBJ whole genome shotgun (WGS) entry which is preliminary data.</text>
</comment>
<gene>
    <name evidence="1" type="ORF">DM43_5007</name>
</gene>
<organism evidence="1 2">
    <name type="scientific">Burkholderia cepacia</name>
    <name type="common">Pseudomonas cepacia</name>
    <dbReference type="NCBI Taxonomy" id="292"/>
    <lineage>
        <taxon>Bacteria</taxon>
        <taxon>Pseudomonadati</taxon>
        <taxon>Pseudomonadota</taxon>
        <taxon>Betaproteobacteria</taxon>
        <taxon>Burkholderiales</taxon>
        <taxon>Burkholderiaceae</taxon>
        <taxon>Burkholderia</taxon>
        <taxon>Burkholderia cepacia complex</taxon>
    </lineage>
</organism>
<evidence type="ECO:0000313" key="2">
    <source>
        <dbReference type="Proteomes" id="UP000029575"/>
    </source>
</evidence>
<evidence type="ECO:0000313" key="1">
    <source>
        <dbReference type="EMBL" id="KGC06471.1"/>
    </source>
</evidence>
<sequence length="68" mass="7152">MTTLVSLVAAERGVAIVPGFTSTLRRSGVAYVPLATPHVLELVVTWSEPFSSTCVGQFIEFVRSAAAG</sequence>
<accession>A0AA88Z6L1</accession>
<dbReference type="SUPFAM" id="SSF53850">
    <property type="entry name" value="Periplasmic binding protein-like II"/>
    <property type="match status" value="1"/>
</dbReference>
<protein>
    <submittedName>
        <fullName evidence="1">LysR substrate binding domain protein</fullName>
    </submittedName>
</protein>
<dbReference type="AlphaFoldDB" id="A0AA88Z6L1"/>
<dbReference type="Proteomes" id="UP000029575">
    <property type="component" value="Unassembled WGS sequence"/>
</dbReference>
<proteinExistence type="predicted"/>
<dbReference type="Gene3D" id="3.40.190.10">
    <property type="entry name" value="Periplasmic binding protein-like II"/>
    <property type="match status" value="2"/>
</dbReference>
<dbReference type="EMBL" id="JPGD01000003">
    <property type="protein sequence ID" value="KGC06471.1"/>
    <property type="molecule type" value="Genomic_DNA"/>
</dbReference>